<name>A0A415E7J1_9FIRM</name>
<keyword evidence="9 12" id="KW-0573">Peptidoglycan synthesis</keyword>
<keyword evidence="11 12" id="KW-0961">Cell wall biogenesis/degradation</keyword>
<accession>A0A415E7J1</accession>
<comment type="caution">
    <text evidence="17">The sequence shown here is derived from an EMBL/GenBank/DDBJ whole genome shotgun (WGS) entry which is preliminary data.</text>
</comment>
<dbReference type="NCBIfam" id="NF001126">
    <property type="entry name" value="PRK00139.1-4"/>
    <property type="match status" value="1"/>
</dbReference>
<evidence type="ECO:0000313" key="17">
    <source>
        <dbReference type="EMBL" id="RHJ89674.1"/>
    </source>
</evidence>
<comment type="caution">
    <text evidence="12">Lacks conserved residue(s) required for the propagation of feature annotation.</text>
</comment>
<keyword evidence="8 12" id="KW-0133">Cell shape</keyword>
<feature type="short sequence motif" description="Meso-diaminopimelate recognition motif" evidence="12">
    <location>
        <begin position="404"/>
        <end position="407"/>
    </location>
</feature>
<keyword evidence="18" id="KW-1185">Reference proteome</keyword>
<evidence type="ECO:0000259" key="15">
    <source>
        <dbReference type="Pfam" id="PF02875"/>
    </source>
</evidence>
<keyword evidence="12" id="KW-0460">Magnesium</keyword>
<keyword evidence="4 12" id="KW-0436">Ligase</keyword>
<evidence type="ECO:0000256" key="8">
    <source>
        <dbReference type="ARBA" id="ARBA00022960"/>
    </source>
</evidence>
<dbReference type="Pfam" id="PF01225">
    <property type="entry name" value="Mur_ligase"/>
    <property type="match status" value="1"/>
</dbReference>
<dbReference type="InterPro" id="IPR000713">
    <property type="entry name" value="Mur_ligase_N"/>
</dbReference>
<comment type="subcellular location">
    <subcellularLocation>
        <location evidence="12 13">Cytoplasm</location>
    </subcellularLocation>
</comment>
<evidence type="ECO:0000256" key="2">
    <source>
        <dbReference type="ARBA" id="ARBA00005898"/>
    </source>
</evidence>
<dbReference type="EMBL" id="QRMS01000001">
    <property type="protein sequence ID" value="RHJ89674.1"/>
    <property type="molecule type" value="Genomic_DNA"/>
</dbReference>
<evidence type="ECO:0000256" key="11">
    <source>
        <dbReference type="ARBA" id="ARBA00023316"/>
    </source>
</evidence>
<comment type="catalytic activity">
    <reaction evidence="12">
        <text>UDP-N-acetyl-alpha-D-muramoyl-L-alanyl-D-glutamate + meso-2,6-diaminopimelate + ATP = UDP-N-acetyl-alpha-D-muramoyl-L-alanyl-gamma-D-glutamyl-meso-2,6-diaminopimelate + ADP + phosphate + H(+)</text>
        <dbReference type="Rhea" id="RHEA:23676"/>
        <dbReference type="ChEBI" id="CHEBI:15378"/>
        <dbReference type="ChEBI" id="CHEBI:30616"/>
        <dbReference type="ChEBI" id="CHEBI:43474"/>
        <dbReference type="ChEBI" id="CHEBI:57791"/>
        <dbReference type="ChEBI" id="CHEBI:83900"/>
        <dbReference type="ChEBI" id="CHEBI:83905"/>
        <dbReference type="ChEBI" id="CHEBI:456216"/>
        <dbReference type="EC" id="6.3.2.13"/>
    </reaction>
</comment>
<feature type="binding site" evidence="12">
    <location>
        <position position="460"/>
    </location>
    <ligand>
        <name>meso-2,6-diaminopimelate</name>
        <dbReference type="ChEBI" id="CHEBI:57791"/>
    </ligand>
</feature>
<comment type="PTM">
    <text evidence="12">Carboxylation is probably crucial for Mg(2+) binding and, consequently, for the gamma-phosphate positioning of ATP.</text>
</comment>
<dbReference type="GO" id="GO:0009252">
    <property type="term" value="P:peptidoglycan biosynthetic process"/>
    <property type="evidence" value="ECO:0007669"/>
    <property type="project" value="UniProtKB-UniRule"/>
</dbReference>
<dbReference type="GO" id="GO:0008765">
    <property type="term" value="F:UDP-N-acetylmuramoylalanyl-D-glutamate-2,6-diaminopimelate ligase activity"/>
    <property type="evidence" value="ECO:0007669"/>
    <property type="project" value="UniProtKB-UniRule"/>
</dbReference>
<evidence type="ECO:0000256" key="6">
    <source>
        <dbReference type="ARBA" id="ARBA00022741"/>
    </source>
</evidence>
<dbReference type="Gene3D" id="3.40.1190.10">
    <property type="entry name" value="Mur-like, catalytic domain"/>
    <property type="match status" value="1"/>
</dbReference>
<dbReference type="Gene3D" id="3.40.1390.10">
    <property type="entry name" value="MurE/MurF, N-terminal domain"/>
    <property type="match status" value="1"/>
</dbReference>
<comment type="function">
    <text evidence="12">Catalyzes the addition of meso-diaminopimelic acid to the nucleotide precursor UDP-N-acetylmuramoyl-L-alanyl-D-glutamate (UMAG) in the biosynthesis of bacterial cell-wall peptidoglycan.</text>
</comment>
<feature type="binding site" evidence="12">
    <location>
        <position position="30"/>
    </location>
    <ligand>
        <name>UDP-N-acetyl-alpha-D-muramoyl-L-alanyl-D-glutamate</name>
        <dbReference type="ChEBI" id="CHEBI:83900"/>
    </ligand>
</feature>
<feature type="binding site" evidence="12">
    <location>
        <position position="380"/>
    </location>
    <ligand>
        <name>meso-2,6-diaminopimelate</name>
        <dbReference type="ChEBI" id="CHEBI:57791"/>
    </ligand>
</feature>
<dbReference type="STRING" id="1776384.GCA_900086585_03014"/>
<dbReference type="NCBIfam" id="TIGR01085">
    <property type="entry name" value="murE"/>
    <property type="match status" value="1"/>
</dbReference>
<dbReference type="GO" id="GO:0004326">
    <property type="term" value="F:tetrahydrofolylpolyglutamate synthase activity"/>
    <property type="evidence" value="ECO:0007669"/>
    <property type="project" value="InterPro"/>
</dbReference>
<keyword evidence="7 12" id="KW-0067">ATP-binding</keyword>
<feature type="binding site" evidence="12">
    <location>
        <position position="456"/>
    </location>
    <ligand>
        <name>meso-2,6-diaminopimelate</name>
        <dbReference type="ChEBI" id="CHEBI:57791"/>
    </ligand>
</feature>
<evidence type="ECO:0000256" key="12">
    <source>
        <dbReference type="HAMAP-Rule" id="MF_00208"/>
    </source>
</evidence>
<dbReference type="OrthoDB" id="9800958at2"/>
<keyword evidence="5 12" id="KW-0132">Cell division</keyword>
<dbReference type="SUPFAM" id="SSF53623">
    <property type="entry name" value="MurD-like peptide ligases, catalytic domain"/>
    <property type="match status" value="1"/>
</dbReference>
<evidence type="ECO:0000259" key="16">
    <source>
        <dbReference type="Pfam" id="PF08245"/>
    </source>
</evidence>
<evidence type="ECO:0000256" key="3">
    <source>
        <dbReference type="ARBA" id="ARBA00022490"/>
    </source>
</evidence>
<evidence type="ECO:0000259" key="14">
    <source>
        <dbReference type="Pfam" id="PF01225"/>
    </source>
</evidence>
<feature type="domain" description="Mur ligase N-terminal catalytic" evidence="14">
    <location>
        <begin position="25"/>
        <end position="94"/>
    </location>
</feature>
<proteinExistence type="inferred from homology"/>
<feature type="binding site" evidence="12">
    <location>
        <begin position="404"/>
        <end position="407"/>
    </location>
    <ligand>
        <name>meso-2,6-diaminopimelate</name>
        <dbReference type="ChEBI" id="CHEBI:57791"/>
    </ligand>
</feature>
<dbReference type="InterPro" id="IPR036565">
    <property type="entry name" value="Mur-like_cat_sf"/>
</dbReference>
<evidence type="ECO:0000313" key="18">
    <source>
        <dbReference type="Proteomes" id="UP000284841"/>
    </source>
</evidence>
<feature type="modified residue" description="N6-carboxylysine" evidence="12">
    <location>
        <position position="221"/>
    </location>
</feature>
<feature type="domain" description="Mur ligase central" evidence="16">
    <location>
        <begin position="108"/>
        <end position="310"/>
    </location>
</feature>
<evidence type="ECO:0000256" key="9">
    <source>
        <dbReference type="ARBA" id="ARBA00022984"/>
    </source>
</evidence>
<dbReference type="PANTHER" id="PTHR23135">
    <property type="entry name" value="MUR LIGASE FAMILY MEMBER"/>
    <property type="match status" value="1"/>
</dbReference>
<evidence type="ECO:0000256" key="1">
    <source>
        <dbReference type="ARBA" id="ARBA00004752"/>
    </source>
</evidence>
<comment type="pathway">
    <text evidence="1 12 13">Cell wall biogenesis; peptidoglycan biosynthesis.</text>
</comment>
<dbReference type="InterPro" id="IPR005761">
    <property type="entry name" value="UDP-N-AcMur-Glu-dNH2Pim_ligase"/>
</dbReference>
<dbReference type="Gene3D" id="3.90.190.20">
    <property type="entry name" value="Mur ligase, C-terminal domain"/>
    <property type="match status" value="1"/>
</dbReference>
<dbReference type="InterPro" id="IPR018109">
    <property type="entry name" value="Folylpolyglutamate_synth_CS"/>
</dbReference>
<dbReference type="Pfam" id="PF02875">
    <property type="entry name" value="Mur_ligase_C"/>
    <property type="match status" value="1"/>
</dbReference>
<dbReference type="GO" id="GO:0008360">
    <property type="term" value="P:regulation of cell shape"/>
    <property type="evidence" value="ECO:0007669"/>
    <property type="project" value="UniProtKB-KW"/>
</dbReference>
<comment type="similarity">
    <text evidence="2 12">Belongs to the MurCDEF family. MurE subfamily.</text>
</comment>
<dbReference type="InterPro" id="IPR004101">
    <property type="entry name" value="Mur_ligase_C"/>
</dbReference>
<dbReference type="AlphaFoldDB" id="A0A415E7J1"/>
<dbReference type="PROSITE" id="PS01011">
    <property type="entry name" value="FOLYLPOLYGLU_SYNT_1"/>
    <property type="match status" value="1"/>
</dbReference>
<dbReference type="PANTHER" id="PTHR23135:SF4">
    <property type="entry name" value="UDP-N-ACETYLMURAMOYL-L-ALANYL-D-GLUTAMATE--2,6-DIAMINOPIMELATE LIGASE MURE HOMOLOG, CHLOROPLASTIC"/>
    <property type="match status" value="1"/>
</dbReference>
<dbReference type="GO" id="GO:0000287">
    <property type="term" value="F:magnesium ion binding"/>
    <property type="evidence" value="ECO:0007669"/>
    <property type="project" value="UniProtKB-UniRule"/>
</dbReference>
<evidence type="ECO:0000256" key="7">
    <source>
        <dbReference type="ARBA" id="ARBA00022840"/>
    </source>
</evidence>
<evidence type="ECO:0000256" key="10">
    <source>
        <dbReference type="ARBA" id="ARBA00023306"/>
    </source>
</evidence>
<evidence type="ECO:0000256" key="5">
    <source>
        <dbReference type="ARBA" id="ARBA00022618"/>
    </source>
</evidence>
<comment type="cofactor">
    <cofactor evidence="12">
        <name>Mg(2+)</name>
        <dbReference type="ChEBI" id="CHEBI:18420"/>
    </cofactor>
</comment>
<keyword evidence="3 12" id="KW-0963">Cytoplasm</keyword>
<dbReference type="Proteomes" id="UP000284841">
    <property type="component" value="Unassembled WGS sequence"/>
</dbReference>
<dbReference type="UniPathway" id="UPA00219"/>
<dbReference type="GO" id="GO:0071555">
    <property type="term" value="P:cell wall organization"/>
    <property type="evidence" value="ECO:0007669"/>
    <property type="project" value="UniProtKB-KW"/>
</dbReference>
<keyword evidence="10 12" id="KW-0131">Cell cycle</keyword>
<dbReference type="EC" id="6.3.2.13" evidence="12"/>
<sequence length="495" mass="54911">MKLYELLNDFDYQCLQGDEDLKVNKIILDSEKACEASVFVCIKGTLTDGHLYAGRAAERGAAAVVCSEEIDVPAQVTVIKVEDTKKALALMAASLYGWPAEEMKIIGVTGTKGKTTTTYMIKGMLEEAGIKTGLIGTIHIDTGARIIESKHTTPESLEIQGYLREMKDAGCQAAVIEVSSQALMLHRVEAIDFDLGVFTNLEEDHIGPKEHKNFAEYAYWKSTLFKKCKIGIINRDDPCKDLVLKGHTCDIETYGFEDGSDLRGGNFFHVRLPGKLGVEFRVKGSYNIDLVACIPGKFTCYNAMAAIAVCKHFAVSEETIKRALKKISVPGRQEMFSAGNDKVIMVDYAHNGTALRCLLTALRDYRPKKLTCVFGCGGERDPQRRLKMGEAAAKLADFSIITSDNPRNEPPMSIIGDIVREIEKDEGSYMVIPDRREAITYAVSHCMQGEIVIIAGKGHETYQIVGDEILHFDDREEVLASIEKVKNERDYHSRN</sequence>
<feature type="binding site" evidence="12">
    <location>
        <position position="179"/>
    </location>
    <ligand>
        <name>UDP-N-acetyl-alpha-D-muramoyl-L-alanyl-D-glutamate</name>
        <dbReference type="ChEBI" id="CHEBI:83900"/>
    </ligand>
</feature>
<feature type="binding site" evidence="12">
    <location>
        <begin position="152"/>
        <end position="153"/>
    </location>
    <ligand>
        <name>UDP-N-acetyl-alpha-D-muramoyl-L-alanyl-D-glutamate</name>
        <dbReference type="ChEBI" id="CHEBI:83900"/>
    </ligand>
</feature>
<dbReference type="InterPro" id="IPR013221">
    <property type="entry name" value="Mur_ligase_cen"/>
</dbReference>
<feature type="binding site" evidence="12">
    <location>
        <begin position="110"/>
        <end position="116"/>
    </location>
    <ligand>
        <name>ATP</name>
        <dbReference type="ChEBI" id="CHEBI:30616"/>
    </ligand>
</feature>
<reference evidence="17 18" key="1">
    <citation type="submission" date="2018-08" db="EMBL/GenBank/DDBJ databases">
        <title>A genome reference for cultivated species of the human gut microbiota.</title>
        <authorList>
            <person name="Zou Y."/>
            <person name="Xue W."/>
            <person name="Luo G."/>
        </authorList>
    </citation>
    <scope>NUCLEOTIDE SEQUENCE [LARGE SCALE GENOMIC DNA]</scope>
    <source>
        <strain evidence="17 18">AM07-24</strain>
    </source>
</reference>
<organism evidence="17 18">
    <name type="scientific">Emergencia timonensis</name>
    <dbReference type="NCBI Taxonomy" id="1776384"/>
    <lineage>
        <taxon>Bacteria</taxon>
        <taxon>Bacillati</taxon>
        <taxon>Bacillota</taxon>
        <taxon>Clostridia</taxon>
        <taxon>Peptostreptococcales</taxon>
        <taxon>Anaerovoracaceae</taxon>
        <taxon>Emergencia</taxon>
    </lineage>
</organism>
<feature type="binding site" evidence="12">
    <location>
        <position position="187"/>
    </location>
    <ligand>
        <name>UDP-N-acetyl-alpha-D-muramoyl-L-alanyl-D-glutamate</name>
        <dbReference type="ChEBI" id="CHEBI:83900"/>
    </ligand>
</feature>
<dbReference type="GO" id="GO:0051301">
    <property type="term" value="P:cell division"/>
    <property type="evidence" value="ECO:0007669"/>
    <property type="project" value="UniProtKB-KW"/>
</dbReference>
<dbReference type="SUPFAM" id="SSF53244">
    <property type="entry name" value="MurD-like peptide ligases, peptide-binding domain"/>
    <property type="match status" value="1"/>
</dbReference>
<evidence type="ECO:0000256" key="4">
    <source>
        <dbReference type="ARBA" id="ARBA00022598"/>
    </source>
</evidence>
<dbReference type="Pfam" id="PF08245">
    <property type="entry name" value="Mur_ligase_M"/>
    <property type="match status" value="1"/>
</dbReference>
<feature type="domain" description="Mur ligase C-terminal" evidence="15">
    <location>
        <begin position="331"/>
        <end position="458"/>
    </location>
</feature>
<dbReference type="InterPro" id="IPR035911">
    <property type="entry name" value="MurE/MurF_N"/>
</dbReference>
<dbReference type="SUPFAM" id="SSF63418">
    <property type="entry name" value="MurE/MurF N-terminal domain"/>
    <property type="match status" value="1"/>
</dbReference>
<evidence type="ECO:0000256" key="13">
    <source>
        <dbReference type="RuleBase" id="RU004135"/>
    </source>
</evidence>
<keyword evidence="6 12" id="KW-0547">Nucleotide-binding</keyword>
<dbReference type="InterPro" id="IPR036615">
    <property type="entry name" value="Mur_ligase_C_dom_sf"/>
</dbReference>
<dbReference type="RefSeq" id="WP_118333749.1">
    <property type="nucleotide sequence ID" value="NZ_CAOJJJ010000038.1"/>
</dbReference>
<gene>
    <name evidence="12" type="primary">murE</name>
    <name evidence="17" type="ORF">DW099_03640</name>
</gene>
<protein>
    <recommendedName>
        <fullName evidence="12">UDP-N-acetylmuramoyl-L-alanyl-D-glutamate--2,6-diaminopimelate ligase</fullName>
        <ecNumber evidence="12">6.3.2.13</ecNumber>
    </recommendedName>
    <alternativeName>
        <fullName evidence="12">Meso-A2pm-adding enzyme</fullName>
    </alternativeName>
    <alternativeName>
        <fullName evidence="12">Meso-diaminopimelate-adding enzyme</fullName>
    </alternativeName>
    <alternativeName>
        <fullName evidence="12">UDP-MurNAc-L-Ala-D-Glu:meso-diaminopimelate ligase</fullName>
    </alternativeName>
    <alternativeName>
        <fullName evidence="12">UDP-MurNAc-tripeptide synthetase</fullName>
    </alternativeName>
    <alternativeName>
        <fullName evidence="12">UDP-N-acetylmuramyl-tripeptide synthetase</fullName>
    </alternativeName>
</protein>
<feature type="binding site" evidence="12">
    <location>
        <position position="28"/>
    </location>
    <ligand>
        <name>UDP-N-acetyl-alpha-D-muramoyl-L-alanyl-D-glutamate</name>
        <dbReference type="ChEBI" id="CHEBI:83900"/>
    </ligand>
</feature>
<dbReference type="GO" id="GO:0005524">
    <property type="term" value="F:ATP binding"/>
    <property type="evidence" value="ECO:0007669"/>
    <property type="project" value="UniProtKB-UniRule"/>
</dbReference>
<dbReference type="GO" id="GO:0005737">
    <property type="term" value="C:cytoplasm"/>
    <property type="evidence" value="ECO:0007669"/>
    <property type="project" value="UniProtKB-SubCell"/>
</dbReference>
<dbReference type="HAMAP" id="MF_00208">
    <property type="entry name" value="MurE"/>
    <property type="match status" value="1"/>
</dbReference>